<evidence type="ECO:0000313" key="2">
    <source>
        <dbReference type="EMBL" id="SEE79103.1"/>
    </source>
</evidence>
<accession>A0A1H5JJS3</accession>
<reference evidence="1 3" key="1">
    <citation type="submission" date="2016-10" db="EMBL/GenBank/DDBJ databases">
        <authorList>
            <person name="de Groot N.N."/>
        </authorList>
    </citation>
    <scope>NUCLEOTIDE SEQUENCE [LARGE SCALE GENOMIC DNA]</scope>
    <source>
        <strain evidence="1 3">GAS522</strain>
    </source>
</reference>
<protein>
    <submittedName>
        <fullName evidence="1">Uncharacterized protein</fullName>
    </submittedName>
</protein>
<dbReference type="RefSeq" id="WP_074830658.1">
    <property type="nucleotide sequence ID" value="NZ_FNTI01000001.1"/>
</dbReference>
<name>A0A1H5JJS3_9BRAD</name>
<dbReference type="AlphaFoldDB" id="A0A1H5JJS3"/>
<evidence type="ECO:0000313" key="1">
    <source>
        <dbReference type="EMBL" id="SEE52805.1"/>
    </source>
</evidence>
<evidence type="ECO:0000313" key="3">
    <source>
        <dbReference type="Proteomes" id="UP000183208"/>
    </source>
</evidence>
<dbReference type="OrthoDB" id="9992780at2"/>
<sequence length="108" mass="11734">MIGNCDCCDREQVPVSHFNATAAHPEGVACWICLGEDDIDPYGELSPKAPDDLLGEIWCTLNHARIFIISREKMHPDGVKLYDELRAKIGAIVAPGNASVTSQDRGAL</sequence>
<organism evidence="1 3">
    <name type="scientific">Bradyrhizobium lablabi</name>
    <dbReference type="NCBI Taxonomy" id="722472"/>
    <lineage>
        <taxon>Bacteria</taxon>
        <taxon>Pseudomonadati</taxon>
        <taxon>Pseudomonadota</taxon>
        <taxon>Alphaproteobacteria</taxon>
        <taxon>Hyphomicrobiales</taxon>
        <taxon>Nitrobacteraceae</taxon>
        <taxon>Bradyrhizobium</taxon>
    </lineage>
</organism>
<dbReference type="Proteomes" id="UP000183208">
    <property type="component" value="Unassembled WGS sequence"/>
</dbReference>
<dbReference type="EMBL" id="FNTI01000002">
    <property type="protein sequence ID" value="SEE79103.1"/>
    <property type="molecule type" value="Genomic_DNA"/>
</dbReference>
<gene>
    <name evidence="1" type="ORF">SAMN05444171_7866</name>
    <name evidence="2" type="ORF">SAMN05444171_8071</name>
</gene>
<proteinExistence type="predicted"/>
<dbReference type="EMBL" id="FNTI01000001">
    <property type="protein sequence ID" value="SEE52805.1"/>
    <property type="molecule type" value="Genomic_DNA"/>
</dbReference>